<dbReference type="GO" id="GO:0006646">
    <property type="term" value="P:phosphatidylethanolamine biosynthetic process"/>
    <property type="evidence" value="ECO:0007669"/>
    <property type="project" value="UniProtKB-UniPathway"/>
</dbReference>
<dbReference type="OrthoDB" id="9802030at2"/>
<dbReference type="AlphaFoldDB" id="A0A1G6L8E6"/>
<dbReference type="PANTHER" id="PTHR10067">
    <property type="entry name" value="PHOSPHATIDYLSERINE DECARBOXYLASE"/>
    <property type="match status" value="1"/>
</dbReference>
<evidence type="ECO:0000256" key="8">
    <source>
        <dbReference type="ARBA" id="ARBA00023209"/>
    </source>
</evidence>
<evidence type="ECO:0000256" key="7">
    <source>
        <dbReference type="ARBA" id="ARBA00023145"/>
    </source>
</evidence>
<dbReference type="Proteomes" id="UP000198666">
    <property type="component" value="Unassembled WGS sequence"/>
</dbReference>
<comment type="cofactor">
    <cofactor evidence="1">
        <name>pyruvate</name>
        <dbReference type="ChEBI" id="CHEBI:15361"/>
    </cofactor>
</comment>
<evidence type="ECO:0000256" key="9">
    <source>
        <dbReference type="ARBA" id="ARBA00023239"/>
    </source>
</evidence>
<accession>A0A1G6L8E6</accession>
<organism evidence="13 14">
    <name type="scientific">Terribacillus halophilus</name>
    <dbReference type="NCBI Taxonomy" id="361279"/>
    <lineage>
        <taxon>Bacteria</taxon>
        <taxon>Bacillati</taxon>
        <taxon>Bacillota</taxon>
        <taxon>Bacilli</taxon>
        <taxon>Bacillales</taxon>
        <taxon>Bacillaceae</taxon>
        <taxon>Terribacillus</taxon>
    </lineage>
</organism>
<keyword evidence="6" id="KW-0443">Lipid metabolism</keyword>
<keyword evidence="8" id="KW-0594">Phospholipid biosynthesis</keyword>
<dbReference type="EC" id="4.1.1.65" evidence="3"/>
<keyword evidence="7" id="KW-0865">Zymogen</keyword>
<evidence type="ECO:0000256" key="5">
    <source>
        <dbReference type="ARBA" id="ARBA00022793"/>
    </source>
</evidence>
<dbReference type="NCBIfam" id="TIGR00163">
    <property type="entry name" value="PS_decarb"/>
    <property type="match status" value="1"/>
</dbReference>
<reference evidence="14" key="1">
    <citation type="submission" date="2016-10" db="EMBL/GenBank/DDBJ databases">
        <authorList>
            <person name="Varghese N."/>
            <person name="Submissions S."/>
        </authorList>
    </citation>
    <scope>NUCLEOTIDE SEQUENCE [LARGE SCALE GENOMIC DNA]</scope>
    <source>
        <strain evidence="14">DSM 21620</strain>
    </source>
</reference>
<evidence type="ECO:0000256" key="2">
    <source>
        <dbReference type="ARBA" id="ARBA00005189"/>
    </source>
</evidence>
<dbReference type="PANTHER" id="PTHR10067:SF6">
    <property type="entry name" value="PHOSPHATIDYLSERINE DECARBOXYLASE PROENZYME, MITOCHONDRIAL"/>
    <property type="match status" value="1"/>
</dbReference>
<keyword evidence="14" id="KW-1185">Reference proteome</keyword>
<dbReference type="STRING" id="361279.SAMN05421663_102294"/>
<sequence length="257" mass="28509">MLKLCLKSLVELTGNKYISKGIAAFTSSKFSRFLIPIFTSVYKLNKEDMRYPPASYESLQALFTRQLKPGIRTIDNHPSSAVSPVDGIINDYGSIRDGMTISVKNQQLSISELLGGESHAADYNNGSYIVVYLSPHHYHRIHSPVNGQISDSRTLGGKSYPVNNFGLKYGTRPLTTNYRKITEIDTHGKNKCAVIKVGALNVNSIHVTYQSDKLEKGEEMGFFSFGSTVILLFTQLSFSMISLNQSIKVGERIGHFG</sequence>
<evidence type="ECO:0000256" key="1">
    <source>
        <dbReference type="ARBA" id="ARBA00001928"/>
    </source>
</evidence>
<evidence type="ECO:0000256" key="4">
    <source>
        <dbReference type="ARBA" id="ARBA00022516"/>
    </source>
</evidence>
<comment type="pathway">
    <text evidence="2">Lipid metabolism.</text>
</comment>
<protein>
    <recommendedName>
        <fullName evidence="3">phosphatidylserine decarboxylase</fullName>
        <ecNumber evidence="3">4.1.1.65</ecNumber>
    </recommendedName>
</protein>
<dbReference type="EMBL" id="FMZB01000002">
    <property type="protein sequence ID" value="SDC39524.1"/>
    <property type="molecule type" value="Genomic_DNA"/>
</dbReference>
<keyword evidence="4" id="KW-0444">Lipid biosynthesis</keyword>
<dbReference type="InterPro" id="IPR003817">
    <property type="entry name" value="PS_Dcarbxylase"/>
</dbReference>
<evidence type="ECO:0000313" key="14">
    <source>
        <dbReference type="Proteomes" id="UP000198666"/>
    </source>
</evidence>
<evidence type="ECO:0000313" key="13">
    <source>
        <dbReference type="EMBL" id="SDC39524.1"/>
    </source>
</evidence>
<comment type="pathway">
    <text evidence="12">Phospholipid metabolism; phosphatidylethanolamine biosynthesis.</text>
</comment>
<evidence type="ECO:0000256" key="11">
    <source>
        <dbReference type="ARBA" id="ARBA00023317"/>
    </source>
</evidence>
<gene>
    <name evidence="13" type="ORF">SAMN05421663_102294</name>
</gene>
<keyword evidence="5" id="KW-0210">Decarboxylase</keyword>
<proteinExistence type="predicted"/>
<keyword evidence="9" id="KW-0456">Lyase</keyword>
<dbReference type="Pfam" id="PF02666">
    <property type="entry name" value="PS_Dcarbxylase"/>
    <property type="match status" value="1"/>
</dbReference>
<dbReference type="NCBIfam" id="NF002853">
    <property type="entry name" value="PRK03140.1"/>
    <property type="match status" value="1"/>
</dbReference>
<dbReference type="InterPro" id="IPR033177">
    <property type="entry name" value="PSD-B"/>
</dbReference>
<evidence type="ECO:0000256" key="10">
    <source>
        <dbReference type="ARBA" id="ARBA00023264"/>
    </source>
</evidence>
<evidence type="ECO:0000256" key="3">
    <source>
        <dbReference type="ARBA" id="ARBA00012243"/>
    </source>
</evidence>
<dbReference type="RefSeq" id="WP_093726125.1">
    <property type="nucleotide sequence ID" value="NZ_FMZB01000002.1"/>
</dbReference>
<dbReference type="UniPathway" id="UPA00558"/>
<name>A0A1G6L8E6_9BACI</name>
<evidence type="ECO:0000256" key="6">
    <source>
        <dbReference type="ARBA" id="ARBA00023098"/>
    </source>
</evidence>
<dbReference type="GO" id="GO:0004609">
    <property type="term" value="F:phosphatidylserine decarboxylase activity"/>
    <property type="evidence" value="ECO:0007669"/>
    <property type="project" value="UniProtKB-EC"/>
</dbReference>
<keyword evidence="10" id="KW-1208">Phospholipid metabolism</keyword>
<keyword evidence="11" id="KW-0670">Pyruvate</keyword>
<evidence type="ECO:0000256" key="12">
    <source>
        <dbReference type="ARBA" id="ARBA00024326"/>
    </source>
</evidence>